<evidence type="ECO:0000256" key="1">
    <source>
        <dbReference type="SAM" id="MobiDB-lite"/>
    </source>
</evidence>
<protein>
    <recommendedName>
        <fullName evidence="4">Ribosome biogenesis protein SLX9</fullName>
    </recommendedName>
</protein>
<evidence type="ECO:0008006" key="4">
    <source>
        <dbReference type="Google" id="ProtNLM"/>
    </source>
</evidence>
<keyword evidence="3" id="KW-1185">Reference proteome</keyword>
<evidence type="ECO:0000313" key="2">
    <source>
        <dbReference type="EMBL" id="KIW97211.1"/>
    </source>
</evidence>
<dbReference type="Proteomes" id="UP000053789">
    <property type="component" value="Unassembled WGS sequence"/>
</dbReference>
<reference evidence="2" key="1">
    <citation type="submission" date="2015-01" db="EMBL/GenBank/DDBJ databases">
        <title>The Genome Sequence of Cladophialophora bantiana CBS 173.52.</title>
        <authorList>
            <consortium name="The Broad Institute Genomics Platform"/>
            <person name="Cuomo C."/>
            <person name="de Hoog S."/>
            <person name="Gorbushina A."/>
            <person name="Stielow B."/>
            <person name="Teixiera M."/>
            <person name="Abouelleil A."/>
            <person name="Chapman S.B."/>
            <person name="Priest M."/>
            <person name="Young S.K."/>
            <person name="Wortman J."/>
            <person name="Nusbaum C."/>
            <person name="Birren B."/>
        </authorList>
    </citation>
    <scope>NUCLEOTIDE SEQUENCE [LARGE SCALE GENOMIC DNA]</scope>
    <source>
        <strain evidence="2">CBS 173.52</strain>
    </source>
</reference>
<dbReference type="RefSeq" id="XP_016623880.1">
    <property type="nucleotide sequence ID" value="XM_016760359.1"/>
</dbReference>
<dbReference type="VEuPathDB" id="FungiDB:Z519_02603"/>
<accession>A0A0D2F4P9</accession>
<evidence type="ECO:0000313" key="3">
    <source>
        <dbReference type="Proteomes" id="UP000053789"/>
    </source>
</evidence>
<organism evidence="2 3">
    <name type="scientific">Cladophialophora bantiana (strain ATCC 10958 / CBS 173.52 / CDC B-1940 / NIH 8579)</name>
    <name type="common">Xylohypha bantiana</name>
    <dbReference type="NCBI Taxonomy" id="1442370"/>
    <lineage>
        <taxon>Eukaryota</taxon>
        <taxon>Fungi</taxon>
        <taxon>Dikarya</taxon>
        <taxon>Ascomycota</taxon>
        <taxon>Pezizomycotina</taxon>
        <taxon>Eurotiomycetes</taxon>
        <taxon>Chaetothyriomycetidae</taxon>
        <taxon>Chaetothyriales</taxon>
        <taxon>Herpotrichiellaceae</taxon>
        <taxon>Cladophialophora</taxon>
    </lineage>
</organism>
<feature type="region of interest" description="Disordered" evidence="1">
    <location>
        <begin position="144"/>
        <end position="163"/>
    </location>
</feature>
<name>A0A0D2F4P9_CLAB1</name>
<proteinExistence type="predicted"/>
<feature type="region of interest" description="Disordered" evidence="1">
    <location>
        <begin position="1"/>
        <end position="69"/>
    </location>
</feature>
<feature type="compositionally biased region" description="Basic and acidic residues" evidence="1">
    <location>
        <begin position="33"/>
        <end position="58"/>
    </location>
</feature>
<gene>
    <name evidence="2" type="ORF">Z519_02603</name>
</gene>
<dbReference type="AlphaFoldDB" id="A0A0D2F4P9"/>
<feature type="compositionally biased region" description="Low complexity" evidence="1">
    <location>
        <begin position="59"/>
        <end position="69"/>
    </location>
</feature>
<sequence length="163" mass="17808">MAPSPKRTEAIPSLTGPAASPVEAQGDVVHTQPGEKIEENNINEKADDQNHDQSEDKATGAAPDTATTASPIFLEIRALQERLSQLRQQAIREQSVNGQHFADDEGTEAPGASGEKRFRKQMRARSAKNGKKTWKNTLKKLQVLEPNMPTPDPLCTPFQLITA</sequence>
<dbReference type="GeneID" id="27695531"/>
<dbReference type="HOGENOM" id="CLU_1626840_0_0_1"/>
<feature type="compositionally biased region" description="Basic residues" evidence="1">
    <location>
        <begin position="117"/>
        <end position="135"/>
    </location>
</feature>
<feature type="region of interest" description="Disordered" evidence="1">
    <location>
        <begin position="90"/>
        <end position="135"/>
    </location>
</feature>
<dbReference type="EMBL" id="KN846982">
    <property type="protein sequence ID" value="KIW97211.1"/>
    <property type="molecule type" value="Genomic_DNA"/>
</dbReference>